<name>A0AAN0JTL5_AMPQE</name>
<dbReference type="GeneID" id="109588536"/>
<dbReference type="InterPro" id="IPR036116">
    <property type="entry name" value="FN3_sf"/>
</dbReference>
<keyword evidence="3" id="KW-0812">Transmembrane</keyword>
<evidence type="ECO:0000256" key="3">
    <source>
        <dbReference type="SAM" id="Phobius"/>
    </source>
</evidence>
<feature type="domain" description="Ig-like" evidence="4">
    <location>
        <begin position="128"/>
        <end position="228"/>
    </location>
</feature>
<reference evidence="7" key="1">
    <citation type="journal article" date="2010" name="Nature">
        <title>The Amphimedon queenslandica genome and the evolution of animal complexity.</title>
        <authorList>
            <person name="Srivastava M."/>
            <person name="Simakov O."/>
            <person name="Chapman J."/>
            <person name="Fahey B."/>
            <person name="Gauthier M.E."/>
            <person name="Mitros T."/>
            <person name="Richards G.S."/>
            <person name="Conaco C."/>
            <person name="Dacre M."/>
            <person name="Hellsten U."/>
            <person name="Larroux C."/>
            <person name="Putnam N.H."/>
            <person name="Stanke M."/>
            <person name="Adamska M."/>
            <person name="Darling A."/>
            <person name="Degnan S.M."/>
            <person name="Oakley T.H."/>
            <person name="Plachetzki D.C."/>
            <person name="Zhai Y."/>
            <person name="Adamski M."/>
            <person name="Calcino A."/>
            <person name="Cummins S.F."/>
            <person name="Goodstein D.M."/>
            <person name="Harris C."/>
            <person name="Jackson D.J."/>
            <person name="Leys S.P."/>
            <person name="Shu S."/>
            <person name="Woodcroft B.J."/>
            <person name="Vervoort M."/>
            <person name="Kosik K.S."/>
            <person name="Manning G."/>
            <person name="Degnan B.M."/>
            <person name="Rokhsar D.S."/>
        </authorList>
    </citation>
    <scope>NUCLEOTIDE SEQUENCE [LARGE SCALE GENOMIC DNA]</scope>
</reference>
<keyword evidence="7" id="KW-1185">Reference proteome</keyword>
<dbReference type="CDD" id="cd00063">
    <property type="entry name" value="FN3"/>
    <property type="match status" value="4"/>
</dbReference>
<evidence type="ECO:0000256" key="1">
    <source>
        <dbReference type="ARBA" id="ARBA00022737"/>
    </source>
</evidence>
<dbReference type="EnsemblMetazoa" id="XM_020004684.1">
    <property type="protein sequence ID" value="XP_019860243.1"/>
    <property type="gene ID" value="LOC109588536"/>
</dbReference>
<dbReference type="InterPro" id="IPR007110">
    <property type="entry name" value="Ig-like_dom"/>
</dbReference>
<evidence type="ECO:0000256" key="2">
    <source>
        <dbReference type="SAM" id="MobiDB-lite"/>
    </source>
</evidence>
<dbReference type="PANTHER" id="PTHR13817">
    <property type="entry name" value="TITIN"/>
    <property type="match status" value="1"/>
</dbReference>
<dbReference type="PROSITE" id="PS50835">
    <property type="entry name" value="IG_LIKE"/>
    <property type="match status" value="2"/>
</dbReference>
<dbReference type="AlphaFoldDB" id="A0AAN0JTL5"/>
<evidence type="ECO:0000313" key="6">
    <source>
        <dbReference type="EnsemblMetazoa" id="XP_019860243.1"/>
    </source>
</evidence>
<evidence type="ECO:0000313" key="7">
    <source>
        <dbReference type="Proteomes" id="UP000007879"/>
    </source>
</evidence>
<evidence type="ECO:0000259" key="4">
    <source>
        <dbReference type="PROSITE" id="PS50835"/>
    </source>
</evidence>
<dbReference type="Gene3D" id="2.60.40.10">
    <property type="entry name" value="Immunoglobulins"/>
    <property type="match status" value="4"/>
</dbReference>
<accession>A0AAN0JTL5</accession>
<keyword evidence="3" id="KW-0472">Membrane</keyword>
<dbReference type="InterPro" id="IPR003961">
    <property type="entry name" value="FN3_dom"/>
</dbReference>
<organism evidence="6 7">
    <name type="scientific">Amphimedon queenslandica</name>
    <name type="common">Sponge</name>
    <dbReference type="NCBI Taxonomy" id="400682"/>
    <lineage>
        <taxon>Eukaryota</taxon>
        <taxon>Metazoa</taxon>
        <taxon>Porifera</taxon>
        <taxon>Demospongiae</taxon>
        <taxon>Heteroscleromorpha</taxon>
        <taxon>Haplosclerida</taxon>
        <taxon>Niphatidae</taxon>
        <taxon>Amphimedon</taxon>
    </lineage>
</organism>
<proteinExistence type="predicted"/>
<feature type="domain" description="Ig-like" evidence="4">
    <location>
        <begin position="3"/>
        <end position="107"/>
    </location>
</feature>
<feature type="domain" description="Fibronectin type-III" evidence="5">
    <location>
        <begin position="239"/>
        <end position="338"/>
    </location>
</feature>
<dbReference type="SMART" id="SM00060">
    <property type="entry name" value="FN3"/>
    <property type="match status" value="4"/>
</dbReference>
<dbReference type="RefSeq" id="XP_019860243.1">
    <property type="nucleotide sequence ID" value="XM_020004684.1"/>
</dbReference>
<feature type="domain" description="Fibronectin type-III" evidence="5">
    <location>
        <begin position="557"/>
        <end position="654"/>
    </location>
</feature>
<protein>
    <recommendedName>
        <fullName evidence="8">Protein-tyrosine-phosphatase</fullName>
    </recommendedName>
</protein>
<sequence>PEPNSVVLALNYLSPPYYAGLRRDLQCSIDSLYIHNDPTVTVSIDILFNGTIVPSGLSANGRKNLQELSSNPSAGQYRKTLQFQYFVSSEDSGIYTCMVNVSSNYVSSYIVNASISRTNEYDIVAPKPAVVLNSTRYHLPNHPSFNTATLMCTATLQLMTFDFLVFPKVLTWSGPSVSGATPATNPTGAVSESSLQQTYTTAGSYNYSCTVSVNVPGDPTASTTEAISIIVTAPSSPHSPVNTTAVNIRYNSATIRWIVPSIAYTPEEYVVLYGINSTNMNGLSSVVNGSTNFRITDSVLTVDLFDLTHDTVYYFRIRSTNTEGSTESSANSFKTREKLFLLSAAPTAPPSNFTITTNTNSRSLSFSWDPPPLEHRNGFILTYNLTCYETVGGVVNLITTPSFPRIVNESGSAQFVLSGFRPGTLVNCTLTSSNDAGTGPTAIAYISTIQETPGGPPLNFMIHTITSTNFTLSWEPPNLLLQYGMITGYTLSCTELERNIVPSLFPINYTPDLTNATVSGLRPFTAYSCSLTASNAVGAGPPAIDTPMTEPSAPSGAPQSLTLTLINSTTLTLSWLPIPELQQNGILTNYTVGCNQIPPQLVPVEDTLEMTQSRYMHNITGLRPGVVYSCYVFANTSEGNGPRAIGNITTGEDDKLVNNGGNTGVIIGVTVSTSLLTVSMSVIVILVIYIKITQNQKRQSNNEIVMDCSPAYDVTEFKTNTADDILMKNSPAYSTVQQTQSTVEPVYDTTNDEYEIPLPPSSTEYEIPTVTDKSDL</sequence>
<dbReference type="PROSITE" id="PS50853">
    <property type="entry name" value="FN3"/>
    <property type="match status" value="4"/>
</dbReference>
<dbReference type="PANTHER" id="PTHR13817:SF166">
    <property type="entry name" value="NEURONAL IGCAM-RELATED"/>
    <property type="match status" value="1"/>
</dbReference>
<dbReference type="KEGG" id="aqu:109588536"/>
<keyword evidence="3" id="KW-1133">Transmembrane helix</keyword>
<evidence type="ECO:0008006" key="8">
    <source>
        <dbReference type="Google" id="ProtNLM"/>
    </source>
</evidence>
<feature type="domain" description="Fibronectin type-III" evidence="5">
    <location>
        <begin position="456"/>
        <end position="553"/>
    </location>
</feature>
<dbReference type="SUPFAM" id="SSF49265">
    <property type="entry name" value="Fibronectin type III"/>
    <property type="match status" value="2"/>
</dbReference>
<reference evidence="6" key="2">
    <citation type="submission" date="2024-06" db="UniProtKB">
        <authorList>
            <consortium name="EnsemblMetazoa"/>
        </authorList>
    </citation>
    <scope>IDENTIFICATION</scope>
</reference>
<feature type="domain" description="Fibronectin type-III" evidence="5">
    <location>
        <begin position="349"/>
        <end position="455"/>
    </location>
</feature>
<dbReference type="InterPro" id="IPR050964">
    <property type="entry name" value="Striated_Muscle_Regulatory"/>
</dbReference>
<dbReference type="InterPro" id="IPR013783">
    <property type="entry name" value="Ig-like_fold"/>
</dbReference>
<dbReference type="Proteomes" id="UP000007879">
    <property type="component" value="Unassembled WGS sequence"/>
</dbReference>
<evidence type="ECO:0000259" key="5">
    <source>
        <dbReference type="PROSITE" id="PS50853"/>
    </source>
</evidence>
<feature type="region of interest" description="Disordered" evidence="2">
    <location>
        <begin position="755"/>
        <end position="776"/>
    </location>
</feature>
<keyword evidence="1" id="KW-0677">Repeat</keyword>
<feature type="transmembrane region" description="Helical" evidence="3">
    <location>
        <begin position="665"/>
        <end position="690"/>
    </location>
</feature>
<dbReference type="Pfam" id="PF00041">
    <property type="entry name" value="fn3"/>
    <property type="match status" value="3"/>
</dbReference>